<sequence>MTIHSIVPLDLVMEGSEEADYSFEQIQVQGVEMQVQRLSANQAKIIRLLSPNVNDYLNPAYAPGTIITFTPSAYEQN</sequence>
<reference evidence="2" key="1">
    <citation type="journal article" date="2019" name="Int. J. Syst. Evol. Microbiol.">
        <title>The Global Catalogue of Microorganisms (GCM) 10K type strain sequencing project: providing services to taxonomists for standard genome sequencing and annotation.</title>
        <authorList>
            <consortium name="The Broad Institute Genomics Platform"/>
            <consortium name="The Broad Institute Genome Sequencing Center for Infectious Disease"/>
            <person name="Wu L."/>
            <person name="Ma J."/>
        </authorList>
    </citation>
    <scope>NUCLEOTIDE SEQUENCE [LARGE SCALE GENOMIC DNA]</scope>
    <source>
        <strain evidence="2">CCUG 57263</strain>
    </source>
</reference>
<dbReference type="RefSeq" id="WP_144933049.1">
    <property type="nucleotide sequence ID" value="NZ_JBHTIU010000027.1"/>
</dbReference>
<dbReference type="Pfam" id="PF14035">
    <property type="entry name" value="YlzJ"/>
    <property type="match status" value="1"/>
</dbReference>
<name>A0ABW3D7I8_9BACL</name>
<accession>A0ABW3D7I8</accession>
<dbReference type="EMBL" id="JBHTIU010000027">
    <property type="protein sequence ID" value="MFD0869125.1"/>
    <property type="molecule type" value="Genomic_DNA"/>
</dbReference>
<comment type="caution">
    <text evidence="1">The sequence shown here is derived from an EMBL/GenBank/DDBJ whole genome shotgun (WGS) entry which is preliminary data.</text>
</comment>
<evidence type="ECO:0000313" key="1">
    <source>
        <dbReference type="EMBL" id="MFD0869125.1"/>
    </source>
</evidence>
<keyword evidence="2" id="KW-1185">Reference proteome</keyword>
<protein>
    <submittedName>
        <fullName evidence="1">YlzJ-like family protein</fullName>
    </submittedName>
</protein>
<dbReference type="InterPro" id="IPR025619">
    <property type="entry name" value="YlzJ"/>
</dbReference>
<gene>
    <name evidence="1" type="ORF">ACFQ03_08175</name>
</gene>
<organism evidence="1 2">
    <name type="scientific">Paenibacillus residui</name>
    <dbReference type="NCBI Taxonomy" id="629724"/>
    <lineage>
        <taxon>Bacteria</taxon>
        <taxon>Bacillati</taxon>
        <taxon>Bacillota</taxon>
        <taxon>Bacilli</taxon>
        <taxon>Bacillales</taxon>
        <taxon>Paenibacillaceae</taxon>
        <taxon>Paenibacillus</taxon>
    </lineage>
</organism>
<evidence type="ECO:0000313" key="2">
    <source>
        <dbReference type="Proteomes" id="UP001597120"/>
    </source>
</evidence>
<dbReference type="Proteomes" id="UP001597120">
    <property type="component" value="Unassembled WGS sequence"/>
</dbReference>
<proteinExistence type="predicted"/>